<dbReference type="Proteomes" id="UP001374599">
    <property type="component" value="Unassembled WGS sequence"/>
</dbReference>
<proteinExistence type="predicted"/>
<comment type="caution">
    <text evidence="1">The sequence shown here is derived from an EMBL/GenBank/DDBJ whole genome shotgun (WGS) entry which is preliminary data.</text>
</comment>
<dbReference type="EMBL" id="BTPU01000076">
    <property type="protein sequence ID" value="GMQ64665.1"/>
    <property type="molecule type" value="Genomic_DNA"/>
</dbReference>
<evidence type="ECO:0000313" key="1">
    <source>
        <dbReference type="EMBL" id="GMQ64665.1"/>
    </source>
</evidence>
<sequence length="91" mass="10455">MGLANTFKVLSDPLRRNILVCLKEGKLTAGEIADKFNITPAALSYHLKLLKNADLIMEYKLKNYIYYELNTSVFDELIIWINQFGGENNEK</sequence>
<name>A0ACB5UP78_9FIRM</name>
<organism evidence="1 2">
    <name type="scientific">Vallitalea maricola</name>
    <dbReference type="NCBI Taxonomy" id="3074433"/>
    <lineage>
        <taxon>Bacteria</taxon>
        <taxon>Bacillati</taxon>
        <taxon>Bacillota</taxon>
        <taxon>Clostridia</taxon>
        <taxon>Lachnospirales</taxon>
        <taxon>Vallitaleaceae</taxon>
        <taxon>Vallitalea</taxon>
    </lineage>
</organism>
<reference evidence="1" key="1">
    <citation type="submission" date="2023-09" db="EMBL/GenBank/DDBJ databases">
        <title>Vallitalea sediminicola and Vallitalea maricola sp. nov., anaerobic bacteria isolated from marine sediment.</title>
        <authorList>
            <person name="Hirano S."/>
            <person name="Maeda A."/>
            <person name="Terahara T."/>
            <person name="Mori K."/>
            <person name="Hamada M."/>
            <person name="Matsumoto R."/>
            <person name="Kobayashi T."/>
        </authorList>
    </citation>
    <scope>NUCLEOTIDE SEQUENCE</scope>
    <source>
        <strain evidence="1">AN17-2</strain>
    </source>
</reference>
<evidence type="ECO:0000313" key="2">
    <source>
        <dbReference type="Proteomes" id="UP001374599"/>
    </source>
</evidence>
<protein>
    <submittedName>
        <fullName evidence="1">Autorepressor SdpR family transcription factor</fullName>
    </submittedName>
</protein>
<keyword evidence="2" id="KW-1185">Reference proteome</keyword>
<gene>
    <name evidence="1" type="ORF">AN2V17_39030</name>
</gene>
<accession>A0ACB5UP78</accession>